<feature type="compositionally biased region" description="Polar residues" evidence="1">
    <location>
        <begin position="38"/>
        <end position="57"/>
    </location>
</feature>
<keyword evidence="3" id="KW-1185">Reference proteome</keyword>
<accession>A0A9N9TBT0</accession>
<evidence type="ECO:0000313" key="3">
    <source>
        <dbReference type="Proteomes" id="UP001153709"/>
    </source>
</evidence>
<reference evidence="2" key="1">
    <citation type="submission" date="2022-01" db="EMBL/GenBank/DDBJ databases">
        <authorList>
            <person name="King R."/>
        </authorList>
    </citation>
    <scope>NUCLEOTIDE SEQUENCE</scope>
</reference>
<feature type="compositionally biased region" description="Acidic residues" evidence="1">
    <location>
        <begin position="221"/>
        <end position="231"/>
    </location>
</feature>
<feature type="compositionally biased region" description="Basic and acidic residues" evidence="1">
    <location>
        <begin position="289"/>
        <end position="309"/>
    </location>
</feature>
<gene>
    <name evidence="2" type="ORF">DIABBA_LOCUS12228</name>
</gene>
<organism evidence="2 3">
    <name type="scientific">Diabrotica balteata</name>
    <name type="common">Banded cucumber beetle</name>
    <dbReference type="NCBI Taxonomy" id="107213"/>
    <lineage>
        <taxon>Eukaryota</taxon>
        <taxon>Metazoa</taxon>
        <taxon>Ecdysozoa</taxon>
        <taxon>Arthropoda</taxon>
        <taxon>Hexapoda</taxon>
        <taxon>Insecta</taxon>
        <taxon>Pterygota</taxon>
        <taxon>Neoptera</taxon>
        <taxon>Endopterygota</taxon>
        <taxon>Coleoptera</taxon>
        <taxon>Polyphaga</taxon>
        <taxon>Cucujiformia</taxon>
        <taxon>Chrysomeloidea</taxon>
        <taxon>Chrysomelidae</taxon>
        <taxon>Galerucinae</taxon>
        <taxon>Diabroticina</taxon>
        <taxon>Diabroticites</taxon>
        <taxon>Diabrotica</taxon>
    </lineage>
</organism>
<feature type="region of interest" description="Disordered" evidence="1">
    <location>
        <begin position="1"/>
        <end position="65"/>
    </location>
</feature>
<feature type="region of interest" description="Disordered" evidence="1">
    <location>
        <begin position="285"/>
        <end position="309"/>
    </location>
</feature>
<feature type="compositionally biased region" description="Polar residues" evidence="1">
    <location>
        <begin position="1"/>
        <end position="17"/>
    </location>
</feature>
<dbReference type="EMBL" id="OU898283">
    <property type="protein sequence ID" value="CAG9839463.1"/>
    <property type="molecule type" value="Genomic_DNA"/>
</dbReference>
<dbReference type="OrthoDB" id="6753578at2759"/>
<feature type="region of interest" description="Disordered" evidence="1">
    <location>
        <begin position="221"/>
        <end position="247"/>
    </location>
</feature>
<dbReference type="AlphaFoldDB" id="A0A9N9TBT0"/>
<protein>
    <submittedName>
        <fullName evidence="2">Uncharacterized protein</fullName>
    </submittedName>
</protein>
<evidence type="ECO:0000313" key="2">
    <source>
        <dbReference type="EMBL" id="CAG9839463.1"/>
    </source>
</evidence>
<dbReference type="Proteomes" id="UP001153709">
    <property type="component" value="Chromosome 8"/>
</dbReference>
<evidence type="ECO:0000256" key="1">
    <source>
        <dbReference type="SAM" id="MobiDB-lite"/>
    </source>
</evidence>
<sequence length="309" mass="35619">MSKSFTPKASCSYNASDSDPYMTDEDSDYEPPSVPHLNVNQSQHVSELLENNSSDSAHVTPKRTRKRRLNIKGHKKQIRKNARLQGLEYETAKGKKVMKKELKAYEHRCRYKCHEINEADRQMLFTRFYQLKNTTLEDSDDAKVVSSNILIPQKYIDSDIEEDLEDFSIPVKKVIVENIPDLRDTHNYINLVNVKSSEEIINKFDVLSDLQLHSEETNAVIEEEQEEEEEIQSGNAEETRASKEVANGLSEEELLELAFNSDSDKNFDAESENSYWWENICEPTCSGSEKNHDSSESDTEIFHNPKDEK</sequence>
<name>A0A9N9TBT0_DIABA</name>
<proteinExistence type="predicted"/>